<evidence type="ECO:0000313" key="4">
    <source>
        <dbReference type="WBParaSite" id="PSAMB.scaffold7595size7401.g30373.t1"/>
    </source>
</evidence>
<dbReference type="InterPro" id="IPR050283">
    <property type="entry name" value="E-box_TF_Regulators"/>
</dbReference>
<dbReference type="SMART" id="SM00353">
    <property type="entry name" value="HLH"/>
    <property type="match status" value="1"/>
</dbReference>
<dbReference type="PANTHER" id="PTHR23349:SF97">
    <property type="entry name" value="BHLH DOMAIN-CONTAINING PROTEIN"/>
    <property type="match status" value="1"/>
</dbReference>
<accession>A0A914XCN2</accession>
<dbReference type="GO" id="GO:0032502">
    <property type="term" value="P:developmental process"/>
    <property type="evidence" value="ECO:0007669"/>
    <property type="project" value="TreeGrafter"/>
</dbReference>
<sequence length="206" mass="23559">MLLPISSSEMEAGYNPDEPLPPCFYDQRNNDGYAYENNICEFDPTLFDLNQTPHHHQQHHQIFDAQIQEIGGQHQERRGDDVTDDDSGGNGAPEVLPYGRRAANVRERKRMCSINVAFAKLRRYIPTFPYEKRLSKIDALNLAIAYIALLEDLLNVNSNPTEYIKRVIGETRSNKRAVATWSTSDLLARLNWIQWDKLAMAPVQSV</sequence>
<keyword evidence="3" id="KW-1185">Reference proteome</keyword>
<dbReference type="GO" id="GO:0046983">
    <property type="term" value="F:protein dimerization activity"/>
    <property type="evidence" value="ECO:0007669"/>
    <property type="project" value="InterPro"/>
</dbReference>
<dbReference type="InterPro" id="IPR011598">
    <property type="entry name" value="bHLH_dom"/>
</dbReference>
<dbReference type="InterPro" id="IPR036638">
    <property type="entry name" value="HLH_DNA-bd_sf"/>
</dbReference>
<evidence type="ECO:0000313" key="3">
    <source>
        <dbReference type="Proteomes" id="UP000887566"/>
    </source>
</evidence>
<evidence type="ECO:0000259" key="2">
    <source>
        <dbReference type="PROSITE" id="PS50888"/>
    </source>
</evidence>
<dbReference type="SUPFAM" id="SSF47459">
    <property type="entry name" value="HLH, helix-loop-helix DNA-binding domain"/>
    <property type="match status" value="1"/>
</dbReference>
<protein>
    <submittedName>
        <fullName evidence="4">BHLH domain-containing protein</fullName>
    </submittedName>
</protein>
<feature type="domain" description="BHLH" evidence="2">
    <location>
        <begin position="98"/>
        <end position="150"/>
    </location>
</feature>
<evidence type="ECO:0000256" key="1">
    <source>
        <dbReference type="SAM" id="MobiDB-lite"/>
    </source>
</evidence>
<name>A0A914XCN2_9BILA</name>
<dbReference type="PROSITE" id="PS50888">
    <property type="entry name" value="BHLH"/>
    <property type="match status" value="1"/>
</dbReference>
<dbReference type="PANTHER" id="PTHR23349">
    <property type="entry name" value="BASIC HELIX-LOOP-HELIX TRANSCRIPTION FACTOR, TWIST"/>
    <property type="match status" value="1"/>
</dbReference>
<organism evidence="3 4">
    <name type="scientific">Plectus sambesii</name>
    <dbReference type="NCBI Taxonomy" id="2011161"/>
    <lineage>
        <taxon>Eukaryota</taxon>
        <taxon>Metazoa</taxon>
        <taxon>Ecdysozoa</taxon>
        <taxon>Nematoda</taxon>
        <taxon>Chromadorea</taxon>
        <taxon>Plectida</taxon>
        <taxon>Plectina</taxon>
        <taxon>Plectoidea</taxon>
        <taxon>Plectidae</taxon>
        <taxon>Plectus</taxon>
    </lineage>
</organism>
<reference evidence="4" key="1">
    <citation type="submission" date="2022-11" db="UniProtKB">
        <authorList>
            <consortium name="WormBaseParasite"/>
        </authorList>
    </citation>
    <scope>IDENTIFICATION</scope>
</reference>
<dbReference type="GO" id="GO:0000977">
    <property type="term" value="F:RNA polymerase II transcription regulatory region sequence-specific DNA binding"/>
    <property type="evidence" value="ECO:0007669"/>
    <property type="project" value="TreeGrafter"/>
</dbReference>
<dbReference type="AlphaFoldDB" id="A0A914XCN2"/>
<feature type="region of interest" description="Disordered" evidence="1">
    <location>
        <begin position="71"/>
        <end position="100"/>
    </location>
</feature>
<dbReference type="GO" id="GO:0000981">
    <property type="term" value="F:DNA-binding transcription factor activity, RNA polymerase II-specific"/>
    <property type="evidence" value="ECO:0007669"/>
    <property type="project" value="TreeGrafter"/>
</dbReference>
<dbReference type="WBParaSite" id="PSAMB.scaffold7595size7401.g30373.t1">
    <property type="protein sequence ID" value="PSAMB.scaffold7595size7401.g30373.t1"/>
    <property type="gene ID" value="PSAMB.scaffold7595size7401.g30373"/>
</dbReference>
<dbReference type="Pfam" id="PF00010">
    <property type="entry name" value="HLH"/>
    <property type="match status" value="1"/>
</dbReference>
<proteinExistence type="predicted"/>
<dbReference type="Gene3D" id="4.10.280.10">
    <property type="entry name" value="Helix-loop-helix DNA-binding domain"/>
    <property type="match status" value="1"/>
</dbReference>
<dbReference type="Proteomes" id="UP000887566">
    <property type="component" value="Unplaced"/>
</dbReference>